<dbReference type="Pfam" id="PF00657">
    <property type="entry name" value="Lipase_GDSL"/>
    <property type="match status" value="1"/>
</dbReference>
<evidence type="ECO:0000256" key="4">
    <source>
        <dbReference type="ARBA" id="ARBA00023180"/>
    </source>
</evidence>
<dbReference type="Gene3D" id="3.40.50.1110">
    <property type="entry name" value="SGNH hydrolase"/>
    <property type="match status" value="1"/>
</dbReference>
<dbReference type="CDD" id="cd01837">
    <property type="entry name" value="SGNH_plant_lipase_like"/>
    <property type="match status" value="1"/>
</dbReference>
<dbReference type="GO" id="GO:0016788">
    <property type="term" value="F:hydrolase activity, acting on ester bonds"/>
    <property type="evidence" value="ECO:0007669"/>
    <property type="project" value="InterPro"/>
</dbReference>
<reference evidence="5 6" key="1">
    <citation type="submission" date="2024-04" db="EMBL/GenBank/DDBJ databases">
        <title>The reference genome of an endangered Asteraceae, Deinandra increscens subsp. villosa, native to the Central Coast of California.</title>
        <authorList>
            <person name="Guilliams M."/>
            <person name="Hasenstab-Lehman K."/>
            <person name="Meyer R."/>
            <person name="Mcevoy S."/>
        </authorList>
    </citation>
    <scope>NUCLEOTIDE SEQUENCE [LARGE SCALE GENOMIC DNA]</scope>
    <source>
        <tissue evidence="5">Leaf</tissue>
    </source>
</reference>
<dbReference type="EMBL" id="JBCNJP010000007">
    <property type="protein sequence ID" value="KAK9076532.1"/>
    <property type="molecule type" value="Genomic_DNA"/>
</dbReference>
<keyword evidence="4" id="KW-0325">Glycoprotein</keyword>
<dbReference type="InterPro" id="IPR001087">
    <property type="entry name" value="GDSL"/>
</dbReference>
<dbReference type="AlphaFoldDB" id="A0AAP0DPU2"/>
<dbReference type="PANTHER" id="PTHR22835:SF507">
    <property type="entry name" value="GDSL-LIKE LIPASE_ACYLHYDROLASE SUPERFAMILY PROTEIN"/>
    <property type="match status" value="1"/>
</dbReference>
<keyword evidence="3" id="KW-0378">Hydrolase</keyword>
<dbReference type="InterPro" id="IPR035669">
    <property type="entry name" value="SGNH_plant_lipase-like"/>
</dbReference>
<evidence type="ECO:0000313" key="5">
    <source>
        <dbReference type="EMBL" id="KAK9076532.1"/>
    </source>
</evidence>
<evidence type="ECO:0000313" key="6">
    <source>
        <dbReference type="Proteomes" id="UP001408789"/>
    </source>
</evidence>
<evidence type="ECO:0000256" key="1">
    <source>
        <dbReference type="ARBA" id="ARBA00008668"/>
    </source>
</evidence>
<accession>A0AAP0DPU2</accession>
<organism evidence="5 6">
    <name type="scientific">Deinandra increscens subsp. villosa</name>
    <dbReference type="NCBI Taxonomy" id="3103831"/>
    <lineage>
        <taxon>Eukaryota</taxon>
        <taxon>Viridiplantae</taxon>
        <taxon>Streptophyta</taxon>
        <taxon>Embryophyta</taxon>
        <taxon>Tracheophyta</taxon>
        <taxon>Spermatophyta</taxon>
        <taxon>Magnoliopsida</taxon>
        <taxon>eudicotyledons</taxon>
        <taxon>Gunneridae</taxon>
        <taxon>Pentapetalae</taxon>
        <taxon>asterids</taxon>
        <taxon>campanulids</taxon>
        <taxon>Asterales</taxon>
        <taxon>Asteraceae</taxon>
        <taxon>Asteroideae</taxon>
        <taxon>Heliantheae alliance</taxon>
        <taxon>Madieae</taxon>
        <taxon>Madiinae</taxon>
        <taxon>Deinandra</taxon>
    </lineage>
</organism>
<dbReference type="SUPFAM" id="SSF52266">
    <property type="entry name" value="SGNH hydrolase"/>
    <property type="match status" value="1"/>
</dbReference>
<dbReference type="InterPro" id="IPR036514">
    <property type="entry name" value="SGNH_hydro_sf"/>
</dbReference>
<protein>
    <submittedName>
        <fullName evidence="5">Uncharacterized protein</fullName>
    </submittedName>
</protein>
<name>A0AAP0DPU2_9ASTR</name>
<keyword evidence="2" id="KW-0732">Signal</keyword>
<proteinExistence type="inferred from homology"/>
<sequence length="331" mass="36583">MKRVFLLSLLWRLLWVWILLVGISVARPLIINFGDSNSDTGGVLAGAGLPIGLPHGITFFHRGTGRFGDGRLIIDFFCEHLNLSNLSPYLESLAPNFTSGVNFAVAGAMTLPQFVPFQLDVQIRQFVHFKNRSLELVSLGSGNFINENGFRRALYMIDIGQNDLLVALYASNLTYAPVAAKIPSFIAEIRLAIQNLYQYGGRKFWIHNTGPLGCAPKELALHAHNDTDLDKIGCFHAVIVYVDVYTIKYNLFAKPSKYGFVEPFKACCGYGGPPNNYNVKATCGQPGYNICKNVTSAIVWDGVHYTEAANKAVAATILLNPSLKLERFWSD</sequence>
<dbReference type="Proteomes" id="UP001408789">
    <property type="component" value="Unassembled WGS sequence"/>
</dbReference>
<evidence type="ECO:0000256" key="3">
    <source>
        <dbReference type="ARBA" id="ARBA00022801"/>
    </source>
</evidence>
<gene>
    <name evidence="5" type="ORF">SSX86_004866</name>
</gene>
<dbReference type="PANTHER" id="PTHR22835">
    <property type="entry name" value="ZINC FINGER FYVE DOMAIN CONTAINING PROTEIN"/>
    <property type="match status" value="1"/>
</dbReference>
<comment type="caution">
    <text evidence="5">The sequence shown here is derived from an EMBL/GenBank/DDBJ whole genome shotgun (WGS) entry which is preliminary data.</text>
</comment>
<evidence type="ECO:0000256" key="2">
    <source>
        <dbReference type="ARBA" id="ARBA00022729"/>
    </source>
</evidence>
<keyword evidence="6" id="KW-1185">Reference proteome</keyword>
<comment type="similarity">
    <text evidence="1">Belongs to the 'GDSL' lipolytic enzyme family.</text>
</comment>